<dbReference type="SUPFAM" id="SSF53623">
    <property type="entry name" value="MurD-like peptide ligases, catalytic domain"/>
    <property type="match status" value="1"/>
</dbReference>
<dbReference type="STRING" id="230361.sm9_0939"/>
<keyword evidence="8" id="KW-1185">Reference proteome</keyword>
<dbReference type="Gene3D" id="3.40.50.720">
    <property type="entry name" value="NAD(P)-binding Rossmann-like Domain"/>
    <property type="match status" value="1"/>
</dbReference>
<dbReference type="SUPFAM" id="SSF51984">
    <property type="entry name" value="MurCD N-terminal domain"/>
    <property type="match status" value="1"/>
</dbReference>
<dbReference type="InterPro" id="IPR036565">
    <property type="entry name" value="Mur-like_cat_sf"/>
</dbReference>
<keyword evidence="2" id="KW-0132">Cell division</keyword>
<proteinExistence type="predicted"/>
<dbReference type="PANTHER" id="PTHR43692:SF1">
    <property type="entry name" value="UDP-N-ACETYLMURAMOYLALANINE--D-GLUTAMATE LIGASE"/>
    <property type="match status" value="1"/>
</dbReference>
<dbReference type="GO" id="GO:0005524">
    <property type="term" value="F:ATP binding"/>
    <property type="evidence" value="ECO:0007669"/>
    <property type="project" value="UniProtKB-KW"/>
</dbReference>
<dbReference type="InterPro" id="IPR018109">
    <property type="entry name" value="Folylpolyglutamate_synth_CS"/>
</dbReference>
<keyword evidence="3" id="KW-0547">Nucleotide-binding</keyword>
<evidence type="ECO:0000259" key="6">
    <source>
        <dbReference type="Pfam" id="PF08245"/>
    </source>
</evidence>
<organism evidence="7 8">
    <name type="scientific">Methanobrevibacter millerae</name>
    <dbReference type="NCBI Taxonomy" id="230361"/>
    <lineage>
        <taxon>Archaea</taxon>
        <taxon>Methanobacteriati</taxon>
        <taxon>Methanobacteriota</taxon>
        <taxon>Methanomada group</taxon>
        <taxon>Methanobacteria</taxon>
        <taxon>Methanobacteriales</taxon>
        <taxon>Methanobacteriaceae</taxon>
        <taxon>Methanobrevibacter</taxon>
    </lineage>
</organism>
<dbReference type="InterPro" id="IPR013221">
    <property type="entry name" value="Mur_ligase_cen"/>
</dbReference>
<sequence>MVLFFMKAAVIGLGVEGKKAVNSLLKHGWEVYASDLNSNVDLSDLELGGISLNFLDGGESFSIVSDSITLDLGFTNSELIDECDAIAISPSMFGGSFANKLLSEGNLLSDVVTNHKRMFTIGITGTNGKTTTVHMLKSILENAGKKVLVGGNGGGGFSGYYDLMLEAENGEYDILLVEVCDMTLDFCRYAFDFDMIGLTNIGNDHMDVHKTIANYKDSLVRFFDGKEIFTAFNQDFNSNFKEVAKKHISYFEYQDSLKVFGKFNKLNAGLAMAIAGELKVPKDIIRQSLYDFEAVSGRLDVYKINDALVYVGKTDNSDALKSVLTERDFYAIFIGTPRSHETHRLEIIDEAVKYNPEVIVVFPGLDDNLDLAIYRLNYLRYRGRVLTATSLDDIIALVAEFSHEEAMLIGGNGQEAIINIQERIKLISEKLQ</sequence>
<dbReference type="GO" id="GO:0005737">
    <property type="term" value="C:cytoplasm"/>
    <property type="evidence" value="ECO:0007669"/>
    <property type="project" value="InterPro"/>
</dbReference>
<evidence type="ECO:0000256" key="2">
    <source>
        <dbReference type="ARBA" id="ARBA00022618"/>
    </source>
</evidence>
<dbReference type="GO" id="GO:0051301">
    <property type="term" value="P:cell division"/>
    <property type="evidence" value="ECO:0007669"/>
    <property type="project" value="UniProtKB-KW"/>
</dbReference>
<dbReference type="GO" id="GO:0008764">
    <property type="term" value="F:UDP-N-acetylmuramoylalanine-D-glutamate ligase activity"/>
    <property type="evidence" value="ECO:0007669"/>
    <property type="project" value="InterPro"/>
</dbReference>
<dbReference type="EMBL" id="FMXB01000002">
    <property type="protein sequence ID" value="SDA39696.1"/>
    <property type="molecule type" value="Genomic_DNA"/>
</dbReference>
<evidence type="ECO:0000256" key="3">
    <source>
        <dbReference type="ARBA" id="ARBA00022741"/>
    </source>
</evidence>
<feature type="domain" description="Mur ligase central" evidence="6">
    <location>
        <begin position="123"/>
        <end position="246"/>
    </location>
</feature>
<dbReference type="Gene3D" id="3.40.1190.10">
    <property type="entry name" value="Mur-like, catalytic domain"/>
    <property type="match status" value="1"/>
</dbReference>
<dbReference type="InterPro" id="IPR005762">
    <property type="entry name" value="MurD"/>
</dbReference>
<keyword evidence="5" id="KW-0131">Cell cycle</keyword>
<evidence type="ECO:0000256" key="4">
    <source>
        <dbReference type="ARBA" id="ARBA00022840"/>
    </source>
</evidence>
<reference evidence="7 8" key="1">
    <citation type="submission" date="2016-10" db="EMBL/GenBank/DDBJ databases">
        <authorList>
            <person name="Varghese N."/>
            <person name="Submissions S."/>
        </authorList>
    </citation>
    <scope>NUCLEOTIDE SEQUENCE [LARGE SCALE GENOMIC DNA]</scope>
    <source>
        <strain evidence="7 8">DSM 16643</strain>
    </source>
</reference>
<evidence type="ECO:0000256" key="1">
    <source>
        <dbReference type="ARBA" id="ARBA00022598"/>
    </source>
</evidence>
<dbReference type="GO" id="GO:0008360">
    <property type="term" value="P:regulation of cell shape"/>
    <property type="evidence" value="ECO:0007669"/>
    <property type="project" value="InterPro"/>
</dbReference>
<dbReference type="Proteomes" id="UP000323439">
    <property type="component" value="Unassembled WGS sequence"/>
</dbReference>
<dbReference type="PROSITE" id="PS01011">
    <property type="entry name" value="FOLYLPOLYGLU_SYNT_1"/>
    <property type="match status" value="1"/>
</dbReference>
<keyword evidence="1 7" id="KW-0436">Ligase</keyword>
<dbReference type="Pfam" id="PF08245">
    <property type="entry name" value="Mur_ligase_M"/>
    <property type="match status" value="1"/>
</dbReference>
<dbReference type="AlphaFoldDB" id="A0A1G5V2S7"/>
<protein>
    <submittedName>
        <fullName evidence="7">UDP-N-acetylmuramoylalanine--D-glutamate ligase</fullName>
    </submittedName>
</protein>
<gene>
    <name evidence="7" type="ORF">SAMN02910315_00276</name>
</gene>
<name>A0A1G5V2S7_9EURY</name>
<evidence type="ECO:0000313" key="8">
    <source>
        <dbReference type="Proteomes" id="UP000323439"/>
    </source>
</evidence>
<keyword evidence="4" id="KW-0067">ATP-binding</keyword>
<evidence type="ECO:0000256" key="5">
    <source>
        <dbReference type="ARBA" id="ARBA00023306"/>
    </source>
</evidence>
<accession>A0A1G5V2S7</accession>
<dbReference type="GO" id="GO:0004326">
    <property type="term" value="F:tetrahydrofolylpolyglutamate synthase activity"/>
    <property type="evidence" value="ECO:0007669"/>
    <property type="project" value="InterPro"/>
</dbReference>
<evidence type="ECO:0000313" key="7">
    <source>
        <dbReference type="EMBL" id="SDA39696.1"/>
    </source>
</evidence>
<dbReference type="PANTHER" id="PTHR43692">
    <property type="entry name" value="UDP-N-ACETYLMURAMOYLALANINE--D-GLUTAMATE LIGASE"/>
    <property type="match status" value="1"/>
</dbReference>